<reference evidence="1 2" key="1">
    <citation type="journal article" date="2021" name="Commun. Biol.">
        <title>The genome of Shorea leprosula (Dipterocarpaceae) highlights the ecological relevance of drought in aseasonal tropical rainforests.</title>
        <authorList>
            <person name="Ng K.K.S."/>
            <person name="Kobayashi M.J."/>
            <person name="Fawcett J.A."/>
            <person name="Hatakeyama M."/>
            <person name="Paape T."/>
            <person name="Ng C.H."/>
            <person name="Ang C.C."/>
            <person name="Tnah L.H."/>
            <person name="Lee C.T."/>
            <person name="Nishiyama T."/>
            <person name="Sese J."/>
            <person name="O'Brien M.J."/>
            <person name="Copetti D."/>
            <person name="Mohd Noor M.I."/>
            <person name="Ong R.C."/>
            <person name="Putra M."/>
            <person name="Sireger I.Z."/>
            <person name="Indrioko S."/>
            <person name="Kosugi Y."/>
            <person name="Izuno A."/>
            <person name="Isagi Y."/>
            <person name="Lee S.L."/>
            <person name="Shimizu K.K."/>
        </authorList>
    </citation>
    <scope>NUCLEOTIDE SEQUENCE [LARGE SCALE GENOMIC DNA]</scope>
    <source>
        <strain evidence="1">214</strain>
    </source>
</reference>
<comment type="caution">
    <text evidence="1">The sequence shown here is derived from an EMBL/GenBank/DDBJ whole genome shotgun (WGS) entry which is preliminary data.</text>
</comment>
<name>A0AAV5MK83_9ROSI</name>
<sequence length="65" mass="7414">MASAIWQQQADGFDNIRLGREWDLRWSGCCKGENKGWQMVSTEKGKGRIVEGWQWNGGHSYGRVA</sequence>
<gene>
    <name evidence="1" type="ORF">SLEP1_g57050</name>
</gene>
<protein>
    <submittedName>
        <fullName evidence="1">Uncharacterized protein</fullName>
    </submittedName>
</protein>
<evidence type="ECO:0000313" key="2">
    <source>
        <dbReference type="Proteomes" id="UP001054252"/>
    </source>
</evidence>
<accession>A0AAV5MK83</accession>
<organism evidence="1 2">
    <name type="scientific">Rubroshorea leprosula</name>
    <dbReference type="NCBI Taxonomy" id="152421"/>
    <lineage>
        <taxon>Eukaryota</taxon>
        <taxon>Viridiplantae</taxon>
        <taxon>Streptophyta</taxon>
        <taxon>Embryophyta</taxon>
        <taxon>Tracheophyta</taxon>
        <taxon>Spermatophyta</taxon>
        <taxon>Magnoliopsida</taxon>
        <taxon>eudicotyledons</taxon>
        <taxon>Gunneridae</taxon>
        <taxon>Pentapetalae</taxon>
        <taxon>rosids</taxon>
        <taxon>malvids</taxon>
        <taxon>Malvales</taxon>
        <taxon>Dipterocarpaceae</taxon>
        <taxon>Rubroshorea</taxon>
    </lineage>
</organism>
<dbReference type="EMBL" id="BPVZ01000359">
    <property type="protein sequence ID" value="GKV50341.1"/>
    <property type="molecule type" value="Genomic_DNA"/>
</dbReference>
<proteinExistence type="predicted"/>
<dbReference type="Proteomes" id="UP001054252">
    <property type="component" value="Unassembled WGS sequence"/>
</dbReference>
<keyword evidence="2" id="KW-1185">Reference proteome</keyword>
<evidence type="ECO:0000313" key="1">
    <source>
        <dbReference type="EMBL" id="GKV50341.1"/>
    </source>
</evidence>
<dbReference type="AlphaFoldDB" id="A0AAV5MK83"/>